<dbReference type="InterPro" id="IPR050570">
    <property type="entry name" value="Cell_wall_metabolism_enzyme"/>
</dbReference>
<feature type="domain" description="M23ase beta-sheet core" evidence="1">
    <location>
        <begin position="31"/>
        <end position="134"/>
    </location>
</feature>
<reference evidence="2 3" key="1">
    <citation type="submission" date="2021-07" db="EMBL/GenBank/DDBJ databases">
        <title>Whole Genome Sequence of Nocardia Iowensis.</title>
        <authorList>
            <person name="Lamm A."/>
            <person name="Collins-Fairclough A.M."/>
            <person name="Bunk B."/>
            <person name="Sproer C."/>
        </authorList>
    </citation>
    <scope>NUCLEOTIDE SEQUENCE [LARGE SCALE GENOMIC DNA]</scope>
    <source>
        <strain evidence="2 3">NRRL 5646</strain>
    </source>
</reference>
<evidence type="ECO:0000259" key="1">
    <source>
        <dbReference type="Pfam" id="PF01551"/>
    </source>
</evidence>
<protein>
    <submittedName>
        <fullName evidence="2">M23 family metallopeptidase</fullName>
    </submittedName>
</protein>
<evidence type="ECO:0000313" key="2">
    <source>
        <dbReference type="EMBL" id="QXN88081.1"/>
    </source>
</evidence>
<gene>
    <name evidence="2" type="ORF">KV110_20875</name>
</gene>
<dbReference type="InterPro" id="IPR016047">
    <property type="entry name" value="M23ase_b-sheet_dom"/>
</dbReference>
<organism evidence="2 3">
    <name type="scientific">Nocardia iowensis</name>
    <dbReference type="NCBI Taxonomy" id="204891"/>
    <lineage>
        <taxon>Bacteria</taxon>
        <taxon>Bacillati</taxon>
        <taxon>Actinomycetota</taxon>
        <taxon>Actinomycetes</taxon>
        <taxon>Mycobacteriales</taxon>
        <taxon>Nocardiaceae</taxon>
        <taxon>Nocardia</taxon>
    </lineage>
</organism>
<dbReference type="PANTHER" id="PTHR21666">
    <property type="entry name" value="PEPTIDASE-RELATED"/>
    <property type="match status" value="1"/>
</dbReference>
<name>A0ABX8RKW2_NOCIO</name>
<dbReference type="PANTHER" id="PTHR21666:SF270">
    <property type="entry name" value="MUREIN HYDROLASE ACTIVATOR ENVC"/>
    <property type="match status" value="1"/>
</dbReference>
<dbReference type="Proteomes" id="UP000694257">
    <property type="component" value="Chromosome"/>
</dbReference>
<dbReference type="CDD" id="cd12797">
    <property type="entry name" value="M23_peptidase"/>
    <property type="match status" value="1"/>
</dbReference>
<proteinExistence type="predicted"/>
<evidence type="ECO:0000313" key="3">
    <source>
        <dbReference type="Proteomes" id="UP000694257"/>
    </source>
</evidence>
<dbReference type="EMBL" id="CP078145">
    <property type="protein sequence ID" value="QXN88081.1"/>
    <property type="molecule type" value="Genomic_DNA"/>
</dbReference>
<sequence length="243" mass="26336">MNGLDQPTRYWPLAAGTYRISSPFGRRADGFHYGVDFAAARGTPFYAPAEGVCVEGAERFDVQGFGRWVWLDCQESVGVDIIVGHGDPAVRGGERVLAGQLIGHVNTHGTSTGPHAHVEVWTAPGRLGGRAIDPAEWFAGALDPGNDEEELMALTFVNFEGKTVDAATALEWIDRRSYQNEIMLMAILDQLLGPGAGRIIRDRAGEQLRGWRQNGGRSLNDLTAAIAAQVDVPRTEDTAARRP</sequence>
<dbReference type="Pfam" id="PF01551">
    <property type="entry name" value="Peptidase_M23"/>
    <property type="match status" value="1"/>
</dbReference>
<keyword evidence="3" id="KW-1185">Reference proteome</keyword>
<dbReference type="RefSeq" id="WP_218468965.1">
    <property type="nucleotide sequence ID" value="NZ_BAABJN010000008.1"/>
</dbReference>
<accession>A0ABX8RKW2</accession>